<reference evidence="2" key="1">
    <citation type="submission" date="2014-09" db="EMBL/GenBank/DDBJ databases">
        <authorList>
            <person name="Magalhaes I.L.F."/>
            <person name="Oliveira U."/>
            <person name="Santos F.R."/>
            <person name="Vidigal T.H.D.A."/>
            <person name="Brescovit A.D."/>
            <person name="Santos A.J."/>
        </authorList>
    </citation>
    <scope>NUCLEOTIDE SEQUENCE</scope>
    <source>
        <tissue evidence="2">Shoot tissue taken approximately 20 cm above the soil surface</tissue>
    </source>
</reference>
<sequence length="69" mass="7694">MVTFDCIQRICCAFLWLNLYDCPGNVCADVICASSDTGYLVIIRYGSNCPENICAAMILVASNTEYHYK</sequence>
<dbReference type="AlphaFoldDB" id="A0A0A9H199"/>
<reference evidence="2" key="2">
    <citation type="journal article" date="2015" name="Data Brief">
        <title>Shoot transcriptome of the giant reed, Arundo donax.</title>
        <authorList>
            <person name="Barrero R.A."/>
            <person name="Guerrero F.D."/>
            <person name="Moolhuijzen P."/>
            <person name="Goolsby J.A."/>
            <person name="Tidwell J."/>
            <person name="Bellgard S.E."/>
            <person name="Bellgard M.I."/>
        </authorList>
    </citation>
    <scope>NUCLEOTIDE SEQUENCE</scope>
    <source>
        <tissue evidence="2">Shoot tissue taken approximately 20 cm above the soil surface</tissue>
    </source>
</reference>
<evidence type="ECO:0000256" key="1">
    <source>
        <dbReference type="SAM" id="SignalP"/>
    </source>
</evidence>
<protein>
    <recommendedName>
        <fullName evidence="3">Secreted protein</fullName>
    </recommendedName>
</protein>
<feature type="signal peptide" evidence="1">
    <location>
        <begin position="1"/>
        <end position="28"/>
    </location>
</feature>
<proteinExistence type="predicted"/>
<dbReference type="EMBL" id="GBRH01167339">
    <property type="protein sequence ID" value="JAE30557.1"/>
    <property type="molecule type" value="Transcribed_RNA"/>
</dbReference>
<evidence type="ECO:0000313" key="2">
    <source>
        <dbReference type="EMBL" id="JAE30557.1"/>
    </source>
</evidence>
<organism evidence="2">
    <name type="scientific">Arundo donax</name>
    <name type="common">Giant reed</name>
    <name type="synonym">Donax arundinaceus</name>
    <dbReference type="NCBI Taxonomy" id="35708"/>
    <lineage>
        <taxon>Eukaryota</taxon>
        <taxon>Viridiplantae</taxon>
        <taxon>Streptophyta</taxon>
        <taxon>Embryophyta</taxon>
        <taxon>Tracheophyta</taxon>
        <taxon>Spermatophyta</taxon>
        <taxon>Magnoliopsida</taxon>
        <taxon>Liliopsida</taxon>
        <taxon>Poales</taxon>
        <taxon>Poaceae</taxon>
        <taxon>PACMAD clade</taxon>
        <taxon>Arundinoideae</taxon>
        <taxon>Arundineae</taxon>
        <taxon>Arundo</taxon>
    </lineage>
</organism>
<keyword evidence="1" id="KW-0732">Signal</keyword>
<feature type="chain" id="PRO_5002046445" description="Secreted protein" evidence="1">
    <location>
        <begin position="29"/>
        <end position="69"/>
    </location>
</feature>
<name>A0A0A9H199_ARUDO</name>
<evidence type="ECO:0008006" key="3">
    <source>
        <dbReference type="Google" id="ProtNLM"/>
    </source>
</evidence>
<accession>A0A0A9H199</accession>